<evidence type="ECO:0000256" key="7">
    <source>
        <dbReference type="ARBA" id="ARBA00030704"/>
    </source>
</evidence>
<keyword evidence="5" id="KW-0970">Cilium biogenesis/degradation</keyword>
<keyword evidence="11" id="KW-1185">Reference proteome</keyword>
<proteinExistence type="inferred from homology"/>
<gene>
    <name evidence="12" type="primary">DEUP1</name>
</gene>
<evidence type="ECO:0000313" key="11">
    <source>
        <dbReference type="Proteomes" id="UP000515159"/>
    </source>
</evidence>
<dbReference type="GO" id="GO:0098535">
    <property type="term" value="P:de novo centriole assembly involved in multi-ciliated epithelial cell differentiation"/>
    <property type="evidence" value="ECO:0007669"/>
    <property type="project" value="TreeGrafter"/>
</dbReference>
<evidence type="ECO:0000256" key="2">
    <source>
        <dbReference type="ARBA" id="ARBA00007181"/>
    </source>
</evidence>
<dbReference type="Pfam" id="PF17045">
    <property type="entry name" value="CEP63"/>
    <property type="match status" value="1"/>
</dbReference>
<dbReference type="GO" id="GO:0005737">
    <property type="term" value="C:cytoplasm"/>
    <property type="evidence" value="ECO:0007669"/>
    <property type="project" value="UniProtKB-SubCell"/>
</dbReference>
<dbReference type="GO" id="GO:0005814">
    <property type="term" value="C:centriole"/>
    <property type="evidence" value="ECO:0007669"/>
    <property type="project" value="TreeGrafter"/>
</dbReference>
<dbReference type="OrthoDB" id="10007333at2759"/>
<dbReference type="GeneID" id="117362357"/>
<dbReference type="AlphaFoldDB" id="A0A6P8RHR1"/>
<dbReference type="GO" id="GO:0098536">
    <property type="term" value="C:deuterosome"/>
    <property type="evidence" value="ECO:0007669"/>
    <property type="project" value="TreeGrafter"/>
</dbReference>
<organism evidence="11 12">
    <name type="scientific">Geotrypetes seraphini</name>
    <name type="common">Gaboon caecilian</name>
    <name type="synonym">Caecilia seraphini</name>
    <dbReference type="NCBI Taxonomy" id="260995"/>
    <lineage>
        <taxon>Eukaryota</taxon>
        <taxon>Metazoa</taxon>
        <taxon>Chordata</taxon>
        <taxon>Craniata</taxon>
        <taxon>Vertebrata</taxon>
        <taxon>Euteleostomi</taxon>
        <taxon>Amphibia</taxon>
        <taxon>Gymnophiona</taxon>
        <taxon>Geotrypetes</taxon>
    </lineage>
</organism>
<protein>
    <recommendedName>
        <fullName evidence="3">Deuterosome assembly protein 1</fullName>
    </recommendedName>
    <alternativeName>
        <fullName evidence="7">Coiled-coil domain-containing protein 67</fullName>
    </alternativeName>
</protein>
<dbReference type="Proteomes" id="UP000515159">
    <property type="component" value="Chromosome 6"/>
</dbReference>
<dbReference type="KEGG" id="gsh:117362357"/>
<evidence type="ECO:0000256" key="3">
    <source>
        <dbReference type="ARBA" id="ARBA00019105"/>
    </source>
</evidence>
<dbReference type="GO" id="GO:0007099">
    <property type="term" value="P:centriole replication"/>
    <property type="evidence" value="ECO:0007669"/>
    <property type="project" value="TreeGrafter"/>
</dbReference>
<dbReference type="PANTHER" id="PTHR18875">
    <property type="entry name" value="SARCOMA ANTIGEN NY-SAR-24/CYTOSKELETAL PROTEIN SOJO"/>
    <property type="match status" value="1"/>
</dbReference>
<dbReference type="RefSeq" id="XP_033804508.1">
    <property type="nucleotide sequence ID" value="XM_033948617.1"/>
</dbReference>
<feature type="coiled-coil region" evidence="8">
    <location>
        <begin position="61"/>
        <end position="109"/>
    </location>
</feature>
<dbReference type="InParanoid" id="A0A6P8RHR1"/>
<reference evidence="12" key="1">
    <citation type="submission" date="2025-08" db="UniProtKB">
        <authorList>
            <consortium name="RefSeq"/>
        </authorList>
    </citation>
    <scope>IDENTIFICATION</scope>
</reference>
<comment type="similarity">
    <text evidence="2">Belongs to the CEP63 family.</text>
</comment>
<feature type="coiled-coil region" evidence="8">
    <location>
        <begin position="150"/>
        <end position="191"/>
    </location>
</feature>
<evidence type="ECO:0000256" key="1">
    <source>
        <dbReference type="ARBA" id="ARBA00004496"/>
    </source>
</evidence>
<evidence type="ECO:0000256" key="8">
    <source>
        <dbReference type="SAM" id="Coils"/>
    </source>
</evidence>
<dbReference type="InterPro" id="IPR057656">
    <property type="entry name" value="CEP63/Deup1_CC"/>
</dbReference>
<comment type="subcellular location">
    <subcellularLocation>
        <location evidence="1">Cytoplasm</location>
    </subcellularLocation>
</comment>
<sequence>MLANHMQKGVDCVFQLLLHQWSIALSSVFFFCERTKKRTFSCEAELEELMHQIDIMVNNKKLEWERQAQVLETKLDAREKELINSQNAMDQKIREMEILHQKLEDVEKSQCEMAQSYEGQLQTLKFQLSKLKHSYEKLQLHHKKQVGSYRTEQSLECDSTQSELNRLNQKLKEFKAKSKEWEKQRILYQNQLGTLDHQRKSLAEKCKLFQKQSQNHHTWLTGRRPFQDSSFTSLSEIRHLREQLHTSQKNIMSSEGIITKLKSDMNEEAMSKTKLQEENQRLLQELKKCQRQFQNLESDFSEVKTELQLREDLLSAVEVEQMHMHKELAKFRIYRSIEENTKSLGSSHTQSLKLNEIQLLKKKMAFHISELHKVRNLLFYQTQPHSFDENSDLIVKFHQKDNTKATIVDKSDFLEGPLITEVEMKEKNIFKQQGIKSLKEQESYTTLEKLQYENGKLQNDFIKAQAKLELPSESGHEKPEESPNYSVHDITEIKASENMFQQENNWELKTELLQSTRNCIKSLTLHNETGDIAVSSSWDDPSENIFRNPEVAAGGVTKVSIVGCLPNQDTPNLSLLSQYCHGDNITCTLSSPETSFPNTAIEKFFQEEDKRAKEFEKILNAHIEELQKNSQKILCKASHLNQIRHVTH</sequence>
<dbReference type="CTD" id="159989"/>
<dbReference type="GO" id="GO:0030030">
    <property type="term" value="P:cell projection organization"/>
    <property type="evidence" value="ECO:0007669"/>
    <property type="project" value="UniProtKB-KW"/>
</dbReference>
<accession>A0A6P8RHR1</accession>
<dbReference type="Pfam" id="PF25771">
    <property type="entry name" value="CC_CEP152-bind"/>
    <property type="match status" value="1"/>
</dbReference>
<evidence type="ECO:0000313" key="12">
    <source>
        <dbReference type="RefSeq" id="XP_033804508.1"/>
    </source>
</evidence>
<dbReference type="FunCoup" id="A0A6P8RHR1">
    <property type="interactions" value="57"/>
</dbReference>
<dbReference type="InterPro" id="IPR031470">
    <property type="entry name" value="CEP63/Deup1_N"/>
</dbReference>
<evidence type="ECO:0000256" key="4">
    <source>
        <dbReference type="ARBA" id="ARBA00022490"/>
    </source>
</evidence>
<evidence type="ECO:0000256" key="5">
    <source>
        <dbReference type="ARBA" id="ARBA00022794"/>
    </source>
</evidence>
<feature type="coiled-coil region" evidence="8">
    <location>
        <begin position="265"/>
        <end position="306"/>
    </location>
</feature>
<evidence type="ECO:0000259" key="10">
    <source>
        <dbReference type="Pfam" id="PF25771"/>
    </source>
</evidence>
<name>A0A6P8RHR1_GEOSA</name>
<feature type="domain" description="CEP63/Deup1 CEP152 binding coiled coil" evidence="10">
    <location>
        <begin position="603"/>
        <end position="634"/>
    </location>
</feature>
<keyword evidence="4" id="KW-0963">Cytoplasm</keyword>
<feature type="domain" description="CEP63/Deup1 N-terminal" evidence="9">
    <location>
        <begin position="41"/>
        <end position="311"/>
    </location>
</feature>
<dbReference type="PANTHER" id="PTHR18875:SF5">
    <property type="entry name" value="DEUTEROSOME ASSEMBLY PROTEIN 1"/>
    <property type="match status" value="1"/>
</dbReference>
<evidence type="ECO:0000256" key="6">
    <source>
        <dbReference type="ARBA" id="ARBA00023054"/>
    </source>
</evidence>
<keyword evidence="6 8" id="KW-0175">Coiled coil</keyword>
<evidence type="ECO:0000259" key="9">
    <source>
        <dbReference type="Pfam" id="PF17045"/>
    </source>
</evidence>